<dbReference type="Gene3D" id="2.40.30.180">
    <property type="entry name" value="Ubiquitin-activating enzyme E1, FCCH domain"/>
    <property type="match status" value="1"/>
</dbReference>
<dbReference type="InterPro" id="IPR032418">
    <property type="entry name" value="E1_FCCH"/>
</dbReference>
<reference evidence="5" key="1">
    <citation type="submission" date="2020-03" db="EMBL/GenBank/DDBJ databases">
        <title>The deep terrestrial virosphere.</title>
        <authorList>
            <person name="Holmfeldt K."/>
            <person name="Nilsson E."/>
            <person name="Simone D."/>
            <person name="Lopez-Fernandez M."/>
            <person name="Wu X."/>
            <person name="de Brujin I."/>
            <person name="Lundin D."/>
            <person name="Andersson A."/>
            <person name="Bertilsson S."/>
            <person name="Dopson M."/>
        </authorList>
    </citation>
    <scope>NUCLEOTIDE SEQUENCE</scope>
    <source>
        <strain evidence="4">MM171A01043</strain>
        <strain evidence="5">MM171B00841</strain>
        <strain evidence="3">MM415B01176</strain>
    </source>
</reference>
<sequence length="303" mass="33158">MADITTALQICNLGLSYLKVPTVDSITSLVAPQKEVKTICAQWYDLSRQEALRAHPWNFARGTAKLAVSATAPLFGYDSKFPLPTDFLRLRFIGEDNYGLVGIDFDFESSDYILTSREVTEHNAITITGITAADPAVVTAAAHGLSNGDTILIEDVVGMTEVNDTRFLVADKTTDTFELTTEAGVDVDASAYTAYASGGTATQVDTLNIGYIKDVEDVTYFDPLFVTYLSLVFAKNICYGVTGKTTLRRDIREMLLEASIQARAINGQDNPPRRVTRSRVLGARRRYSGGSSEVTDPKYISFN</sequence>
<evidence type="ECO:0000313" key="5">
    <source>
        <dbReference type="EMBL" id="QJB03233.1"/>
    </source>
</evidence>
<protein>
    <submittedName>
        <fullName evidence="5">Putative tail tubular protein</fullName>
    </submittedName>
</protein>
<evidence type="ECO:0000256" key="1">
    <source>
        <dbReference type="SAM" id="MobiDB-lite"/>
    </source>
</evidence>
<dbReference type="InterPro" id="IPR042302">
    <property type="entry name" value="E1_FCCH_sf"/>
</dbReference>
<proteinExistence type="predicted"/>
<gene>
    <name evidence="4" type="ORF">MM171A01043_0002</name>
    <name evidence="5" type="ORF">MM171B00841_0010</name>
    <name evidence="3" type="ORF">MM415B01176_0012</name>
</gene>
<dbReference type="Pfam" id="PF16190">
    <property type="entry name" value="E1_FCCH"/>
    <property type="match status" value="1"/>
</dbReference>
<evidence type="ECO:0000313" key="3">
    <source>
        <dbReference type="EMBL" id="QJA60163.1"/>
    </source>
</evidence>
<dbReference type="EMBL" id="MT143650">
    <property type="protein sequence ID" value="QJA99429.1"/>
    <property type="molecule type" value="Genomic_DNA"/>
</dbReference>
<dbReference type="EMBL" id="MT141398">
    <property type="protein sequence ID" value="QJA60163.1"/>
    <property type="molecule type" value="Genomic_DNA"/>
</dbReference>
<accession>A0A6M3MCC1</accession>
<feature type="compositionally biased region" description="Basic residues" evidence="1">
    <location>
        <begin position="274"/>
        <end position="287"/>
    </location>
</feature>
<dbReference type="EMBL" id="MT143832">
    <property type="protein sequence ID" value="QJB03233.1"/>
    <property type="molecule type" value="Genomic_DNA"/>
</dbReference>
<feature type="domain" description="Ubiquitin-activating enzyme E1 FCCH" evidence="2">
    <location>
        <begin position="139"/>
        <end position="204"/>
    </location>
</feature>
<name>A0A6M3MCC1_9ZZZZ</name>
<evidence type="ECO:0000259" key="2">
    <source>
        <dbReference type="Pfam" id="PF16190"/>
    </source>
</evidence>
<evidence type="ECO:0000313" key="4">
    <source>
        <dbReference type="EMBL" id="QJA99429.1"/>
    </source>
</evidence>
<dbReference type="AlphaFoldDB" id="A0A6M3MCC1"/>
<feature type="region of interest" description="Disordered" evidence="1">
    <location>
        <begin position="267"/>
        <end position="303"/>
    </location>
</feature>
<organism evidence="5">
    <name type="scientific">viral metagenome</name>
    <dbReference type="NCBI Taxonomy" id="1070528"/>
    <lineage>
        <taxon>unclassified sequences</taxon>
        <taxon>metagenomes</taxon>
        <taxon>organismal metagenomes</taxon>
    </lineage>
</organism>